<dbReference type="AlphaFoldDB" id="J3L0K4"/>
<reference evidence="2" key="2">
    <citation type="submission" date="2013-04" db="UniProtKB">
        <authorList>
            <consortium name="EnsemblPlants"/>
        </authorList>
    </citation>
    <scope>IDENTIFICATION</scope>
</reference>
<dbReference type="Proteomes" id="UP000006038">
    <property type="component" value="Chromosome 1"/>
</dbReference>
<keyword evidence="1" id="KW-0812">Transmembrane</keyword>
<keyword evidence="1" id="KW-0472">Membrane</keyword>
<dbReference type="EnsemblPlants" id="OB01G27600.1">
    <property type="protein sequence ID" value="OB01G27600.1"/>
    <property type="gene ID" value="OB01G27600"/>
</dbReference>
<evidence type="ECO:0000313" key="3">
    <source>
        <dbReference type="Proteomes" id="UP000006038"/>
    </source>
</evidence>
<dbReference type="HOGENOM" id="CLU_2838731_0_0_1"/>
<proteinExistence type="predicted"/>
<keyword evidence="3" id="KW-1185">Reference proteome</keyword>
<reference evidence="2" key="1">
    <citation type="journal article" date="2013" name="Nat. Commun.">
        <title>Whole-genome sequencing of Oryza brachyantha reveals mechanisms underlying Oryza genome evolution.</title>
        <authorList>
            <person name="Chen J."/>
            <person name="Huang Q."/>
            <person name="Gao D."/>
            <person name="Wang J."/>
            <person name="Lang Y."/>
            <person name="Liu T."/>
            <person name="Li B."/>
            <person name="Bai Z."/>
            <person name="Luis Goicoechea J."/>
            <person name="Liang C."/>
            <person name="Chen C."/>
            <person name="Zhang W."/>
            <person name="Sun S."/>
            <person name="Liao Y."/>
            <person name="Zhang X."/>
            <person name="Yang L."/>
            <person name="Song C."/>
            <person name="Wang M."/>
            <person name="Shi J."/>
            <person name="Liu G."/>
            <person name="Liu J."/>
            <person name="Zhou H."/>
            <person name="Zhou W."/>
            <person name="Yu Q."/>
            <person name="An N."/>
            <person name="Chen Y."/>
            <person name="Cai Q."/>
            <person name="Wang B."/>
            <person name="Liu B."/>
            <person name="Min J."/>
            <person name="Huang Y."/>
            <person name="Wu H."/>
            <person name="Li Z."/>
            <person name="Zhang Y."/>
            <person name="Yin Y."/>
            <person name="Song W."/>
            <person name="Jiang J."/>
            <person name="Jackson S.A."/>
            <person name="Wing R.A."/>
            <person name="Wang J."/>
            <person name="Chen M."/>
        </authorList>
    </citation>
    <scope>NUCLEOTIDE SEQUENCE [LARGE SCALE GENOMIC DNA]</scope>
    <source>
        <strain evidence="2">cv. IRGC 101232</strain>
    </source>
</reference>
<dbReference type="Gramene" id="OB01G27600.1">
    <property type="protein sequence ID" value="OB01G27600.1"/>
    <property type="gene ID" value="OB01G27600"/>
</dbReference>
<accession>J3L0K4</accession>
<keyword evidence="1" id="KW-1133">Transmembrane helix</keyword>
<evidence type="ECO:0000313" key="2">
    <source>
        <dbReference type="EnsemblPlants" id="OB01G27600.1"/>
    </source>
</evidence>
<evidence type="ECO:0000256" key="1">
    <source>
        <dbReference type="SAM" id="Phobius"/>
    </source>
</evidence>
<feature type="transmembrane region" description="Helical" evidence="1">
    <location>
        <begin position="16"/>
        <end position="35"/>
    </location>
</feature>
<protein>
    <submittedName>
        <fullName evidence="2">Uncharacterized protein</fullName>
    </submittedName>
</protein>
<sequence length="66" mass="7252">LFFTLPSWLLAPSPSFFSFLVSIVRVLAAFVFSSLPCAGNLRLVAVPFPDYVLCVLAKLEFFASAH</sequence>
<name>J3L0K4_ORYBR</name>
<organism evidence="2">
    <name type="scientific">Oryza brachyantha</name>
    <name type="common">malo sina</name>
    <dbReference type="NCBI Taxonomy" id="4533"/>
    <lineage>
        <taxon>Eukaryota</taxon>
        <taxon>Viridiplantae</taxon>
        <taxon>Streptophyta</taxon>
        <taxon>Embryophyta</taxon>
        <taxon>Tracheophyta</taxon>
        <taxon>Spermatophyta</taxon>
        <taxon>Magnoliopsida</taxon>
        <taxon>Liliopsida</taxon>
        <taxon>Poales</taxon>
        <taxon>Poaceae</taxon>
        <taxon>BOP clade</taxon>
        <taxon>Oryzoideae</taxon>
        <taxon>Oryzeae</taxon>
        <taxon>Oryzinae</taxon>
        <taxon>Oryza</taxon>
    </lineage>
</organism>